<evidence type="ECO:0000259" key="2">
    <source>
        <dbReference type="Pfam" id="PF00535"/>
    </source>
</evidence>
<name>A0A0G2AER2_9BACT</name>
<organism evidence="3 4">
    <name type="scientific">Candidatus Uhrbacteria bacterium GW2011_GWA2_52_8d</name>
    <dbReference type="NCBI Taxonomy" id="1618979"/>
    <lineage>
        <taxon>Bacteria</taxon>
        <taxon>Candidatus Uhriibacteriota</taxon>
    </lineage>
</organism>
<dbReference type="Gene3D" id="3.90.550.10">
    <property type="entry name" value="Spore Coat Polysaccharide Biosynthesis Protein SpsA, Chain A"/>
    <property type="match status" value="1"/>
</dbReference>
<dbReference type="CDD" id="cd04179">
    <property type="entry name" value="DPM_DPG-synthase_like"/>
    <property type="match status" value="1"/>
</dbReference>
<dbReference type="InterPro" id="IPR001173">
    <property type="entry name" value="Glyco_trans_2-like"/>
</dbReference>
<evidence type="ECO:0000313" key="3">
    <source>
        <dbReference type="EMBL" id="KKW30984.1"/>
    </source>
</evidence>
<feature type="transmembrane region" description="Helical" evidence="1">
    <location>
        <begin position="212"/>
        <end position="232"/>
    </location>
</feature>
<keyword evidence="1" id="KW-0472">Membrane</keyword>
<dbReference type="Proteomes" id="UP000034054">
    <property type="component" value="Unassembled WGS sequence"/>
</dbReference>
<accession>A0A0G2AER2</accession>
<feature type="transmembrane region" description="Helical" evidence="1">
    <location>
        <begin position="247"/>
        <end position="265"/>
    </location>
</feature>
<evidence type="ECO:0000313" key="4">
    <source>
        <dbReference type="Proteomes" id="UP000034054"/>
    </source>
</evidence>
<proteinExistence type="predicted"/>
<feature type="domain" description="Glycosyltransferase 2-like" evidence="2">
    <location>
        <begin position="6"/>
        <end position="93"/>
    </location>
</feature>
<dbReference type="Pfam" id="PF00535">
    <property type="entry name" value="Glycos_transf_2"/>
    <property type="match status" value="1"/>
</dbReference>
<dbReference type="SUPFAM" id="SSF53448">
    <property type="entry name" value="Nucleotide-diphospho-sugar transferases"/>
    <property type="match status" value="1"/>
</dbReference>
<dbReference type="EMBL" id="LCRH01000069">
    <property type="protein sequence ID" value="KKW30984.1"/>
    <property type="molecule type" value="Genomic_DNA"/>
</dbReference>
<protein>
    <recommendedName>
        <fullName evidence="2">Glycosyltransferase 2-like domain-containing protein</fullName>
    </recommendedName>
</protein>
<dbReference type="PANTHER" id="PTHR48090:SF7">
    <property type="entry name" value="RFBJ PROTEIN"/>
    <property type="match status" value="1"/>
</dbReference>
<keyword evidence="1" id="KW-1133">Transmembrane helix</keyword>
<gene>
    <name evidence="3" type="ORF">UY76_C0069G0003</name>
</gene>
<dbReference type="PANTHER" id="PTHR48090">
    <property type="entry name" value="UNDECAPRENYL-PHOSPHATE 4-DEOXY-4-FORMAMIDO-L-ARABINOSE TRANSFERASE-RELATED"/>
    <property type="match status" value="1"/>
</dbReference>
<dbReference type="InterPro" id="IPR050256">
    <property type="entry name" value="Glycosyltransferase_2"/>
</dbReference>
<keyword evidence="1" id="KW-0812">Transmembrane</keyword>
<evidence type="ECO:0000256" key="1">
    <source>
        <dbReference type="SAM" id="Phobius"/>
    </source>
</evidence>
<dbReference type="InterPro" id="IPR029044">
    <property type="entry name" value="Nucleotide-diphossugar_trans"/>
</dbReference>
<reference evidence="3 4" key="1">
    <citation type="journal article" date="2015" name="Nature">
        <title>rRNA introns, odd ribosomes, and small enigmatic genomes across a large radiation of phyla.</title>
        <authorList>
            <person name="Brown C.T."/>
            <person name="Hug L.A."/>
            <person name="Thomas B.C."/>
            <person name="Sharon I."/>
            <person name="Castelle C.J."/>
            <person name="Singh A."/>
            <person name="Wilkins M.J."/>
            <person name="Williams K.H."/>
            <person name="Banfield J.F."/>
        </authorList>
    </citation>
    <scope>NUCLEOTIDE SEQUENCE [LARGE SCALE GENOMIC DNA]</scope>
</reference>
<comment type="caution">
    <text evidence="3">The sequence shown here is derived from an EMBL/GenBank/DDBJ whole genome shotgun (WGS) entry which is preliminary data.</text>
</comment>
<feature type="transmembrane region" description="Helical" evidence="1">
    <location>
        <begin position="178"/>
        <end position="200"/>
    </location>
</feature>
<dbReference type="Pfam" id="PF10066">
    <property type="entry name" value="DUF2304"/>
    <property type="match status" value="1"/>
</dbReference>
<dbReference type="AlphaFoldDB" id="A0A0G2AER2"/>
<sequence>MKMFALIPAYNEETTIADVLTRTRPYVDGMIVVDDGSSDRTAEIARTQGAVVVSHVINRGLGAAIGTGFAAAQSLGADVVVTLDADGQHDPAEIWSVGHRQPIRIPRVHQARALEDSDQDQSHGGILGIDCRSKTQRADPRRSSYSGNLYRIFALKGSKFLCGNQDPPKTCCPSTHPIAMSIIQMLIIVFALFAVTRTVLQFKKGAVSRHWLLFWILFWVGAGTVAVLPQTADTLARIVGVGRGADVVIYLSLIVIFYLIFRLYVKIEQVESEITRLVRKLAIDELDQKDEKD</sequence>
<dbReference type="InterPro" id="IPR019277">
    <property type="entry name" value="DUF2304"/>
</dbReference>